<organism evidence="1 2">
    <name type="scientific">Criibacterium bergeronii</name>
    <dbReference type="NCBI Taxonomy" id="1871336"/>
    <lineage>
        <taxon>Bacteria</taxon>
        <taxon>Bacillati</taxon>
        <taxon>Bacillota</taxon>
        <taxon>Clostridia</taxon>
        <taxon>Peptostreptococcales</taxon>
        <taxon>Filifactoraceae</taxon>
        <taxon>Criibacterium</taxon>
    </lineage>
</organism>
<dbReference type="AlphaFoldDB" id="A0A552V6X1"/>
<accession>A0A552V6X1</accession>
<evidence type="ECO:0000313" key="1">
    <source>
        <dbReference type="EMBL" id="TRW26219.1"/>
    </source>
</evidence>
<protein>
    <recommendedName>
        <fullName evidence="3">Phage tail protein</fullName>
    </recommendedName>
</protein>
<dbReference type="Pfam" id="PF22759">
    <property type="entry name" value="E217_GP41"/>
    <property type="match status" value="1"/>
</dbReference>
<name>A0A552V6X1_9FIRM</name>
<comment type="caution">
    <text evidence="1">The sequence shown here is derived from an EMBL/GenBank/DDBJ whole genome shotgun (WGS) entry which is preliminary data.</text>
</comment>
<dbReference type="OrthoDB" id="1919832at2"/>
<dbReference type="Proteomes" id="UP000319424">
    <property type="component" value="Unassembled WGS sequence"/>
</dbReference>
<sequence length="262" mass="28902">MLLFDRQAVLVIDGRQYKSDDIDFEFNVPFSTEAEPDVSEISIYNLSPATAASIKKGSYVTLSAGYNTNIGMLVTGQVADFSTTVDCVDKKTTLKIGSAVNSWKEKKINKTYAKGTTAKDIMSDLISSFGVAIGDMEIVKNITYQKGKTVSGRLKDVVKKLAKETQSKFYIDKDRAYVRAYDKGTVTGFLLSGATGLIGSPERIEISENDKKSKQGWKVQCLLNHNIFVDSMIVIQSKTVNGTFRVVKGSHTSEWITEMEVV</sequence>
<evidence type="ECO:0000313" key="2">
    <source>
        <dbReference type="Proteomes" id="UP000319424"/>
    </source>
</evidence>
<dbReference type="EMBL" id="VJXW01000007">
    <property type="protein sequence ID" value="TRW26219.1"/>
    <property type="molecule type" value="Genomic_DNA"/>
</dbReference>
<proteinExistence type="predicted"/>
<dbReference type="RefSeq" id="WP_144398148.1">
    <property type="nucleotide sequence ID" value="NZ_VJXW01000007.1"/>
</dbReference>
<reference evidence="1 2" key="1">
    <citation type="submission" date="2019-07" db="EMBL/GenBank/DDBJ databases">
        <title>Criibacterium bergeronii gen. nov., sp. nov. isolated from human clinical samples.</title>
        <authorList>
            <person name="Maheux A.F."/>
            <person name="Boudreau D.K."/>
            <person name="Berube E."/>
            <person name="Brodeur S."/>
            <person name="Bernard K.A."/>
            <person name="Abed J.Y."/>
            <person name="Ducrey E."/>
            <person name="Guay E.F."/>
            <person name="Raymond F."/>
            <person name="Corbeil J."/>
            <person name="Domingo M.-C."/>
            <person name="Roy P.H."/>
            <person name="Boissinot M."/>
            <person name="Tocheva E.I."/>
            <person name="Omar R.F."/>
        </authorList>
    </citation>
    <scope>NUCLEOTIDE SEQUENCE [LARGE SCALE GENOMIC DNA]</scope>
    <source>
        <strain evidence="1 2">CCRI-24246</strain>
    </source>
</reference>
<gene>
    <name evidence="1" type="ORF">FL857_05905</name>
</gene>
<dbReference type="NCBIfam" id="NF047561">
    <property type="entry name" value="orf58_phage_fam"/>
    <property type="match status" value="1"/>
</dbReference>
<evidence type="ECO:0008006" key="3">
    <source>
        <dbReference type="Google" id="ProtNLM"/>
    </source>
</evidence>
<dbReference type="InterPro" id="IPR054496">
    <property type="entry name" value="E217_GP41"/>
</dbReference>
<dbReference type="SUPFAM" id="SSF69279">
    <property type="entry name" value="Phage tail proteins"/>
    <property type="match status" value="1"/>
</dbReference>